<gene>
    <name evidence="6" type="ORF">Lche_0046</name>
</gene>
<keyword evidence="4" id="KW-0812">Transmembrane</keyword>
<comment type="cofactor">
    <cofactor evidence="1">
        <name>Mg(2+)</name>
        <dbReference type="ChEBI" id="CHEBI:18420"/>
    </cofactor>
</comment>
<feature type="transmembrane region" description="Helical" evidence="4">
    <location>
        <begin position="6"/>
        <end position="26"/>
    </location>
</feature>
<organism evidence="6 7">
    <name type="scientific">Legionella cherrii</name>
    <dbReference type="NCBI Taxonomy" id="28084"/>
    <lineage>
        <taxon>Bacteria</taxon>
        <taxon>Pseudomonadati</taxon>
        <taxon>Pseudomonadota</taxon>
        <taxon>Gammaproteobacteria</taxon>
        <taxon>Legionellales</taxon>
        <taxon>Legionellaceae</taxon>
        <taxon>Legionella</taxon>
    </lineage>
</organism>
<proteinExistence type="predicted"/>
<dbReference type="PROSITE" id="PS50887">
    <property type="entry name" value="GGDEF"/>
    <property type="match status" value="1"/>
</dbReference>
<comment type="catalytic activity">
    <reaction evidence="3">
        <text>2 GTP = 3',3'-c-di-GMP + 2 diphosphate</text>
        <dbReference type="Rhea" id="RHEA:24898"/>
        <dbReference type="ChEBI" id="CHEBI:33019"/>
        <dbReference type="ChEBI" id="CHEBI:37565"/>
        <dbReference type="ChEBI" id="CHEBI:58805"/>
        <dbReference type="EC" id="2.7.7.65"/>
    </reaction>
</comment>
<dbReference type="SMART" id="SM00267">
    <property type="entry name" value="GGDEF"/>
    <property type="match status" value="1"/>
</dbReference>
<evidence type="ECO:0000256" key="2">
    <source>
        <dbReference type="ARBA" id="ARBA00012528"/>
    </source>
</evidence>
<keyword evidence="6" id="KW-0808">Transferase</keyword>
<dbReference type="PANTHER" id="PTHR45138:SF9">
    <property type="entry name" value="DIGUANYLATE CYCLASE DGCM-RELATED"/>
    <property type="match status" value="1"/>
</dbReference>
<evidence type="ECO:0000259" key="5">
    <source>
        <dbReference type="PROSITE" id="PS50887"/>
    </source>
</evidence>
<dbReference type="Gene3D" id="3.30.70.270">
    <property type="match status" value="1"/>
</dbReference>
<comment type="caution">
    <text evidence="6">The sequence shown here is derived from an EMBL/GenBank/DDBJ whole genome shotgun (WGS) entry which is preliminary data.</text>
</comment>
<keyword evidence="6" id="KW-0418">Kinase</keyword>
<dbReference type="InterPro" id="IPR029787">
    <property type="entry name" value="Nucleotide_cyclase"/>
</dbReference>
<dbReference type="GeneID" id="93294272"/>
<evidence type="ECO:0000256" key="1">
    <source>
        <dbReference type="ARBA" id="ARBA00001946"/>
    </source>
</evidence>
<evidence type="ECO:0000313" key="7">
    <source>
        <dbReference type="Proteomes" id="UP000054921"/>
    </source>
</evidence>
<evidence type="ECO:0000256" key="4">
    <source>
        <dbReference type="SAM" id="Phobius"/>
    </source>
</evidence>
<feature type="transmembrane region" description="Helical" evidence="4">
    <location>
        <begin position="38"/>
        <end position="60"/>
    </location>
</feature>
<dbReference type="STRING" id="28084.Lche_0046"/>
<protein>
    <recommendedName>
        <fullName evidence="2">diguanylate cyclase</fullName>
        <ecNumber evidence="2">2.7.7.65</ecNumber>
    </recommendedName>
</protein>
<dbReference type="EMBL" id="LNXW01000006">
    <property type="protein sequence ID" value="KTC82823.1"/>
    <property type="molecule type" value="Genomic_DNA"/>
</dbReference>
<sequence>MYFTLIMIIIGIFFLLGGAIVVWPLIKKASYYHYQWIANLVLICFFIGSFLFVIVYTLLINEFFTNYFYATLFLLGGFYVFWMSYLSSKTIEKIKTMDNLKLEYEKIRYNAEHDKLTGCFNRHYLMEILDNRFRKIKLNTGQLTVMFVDLDGFKKINDEYGHDFGDQILQRFGQLLKQQLREEDIIARYGGDEFVVLVENIPLTKAKSIGQKIIQTTSRITKEKLPNHSSLGCSVGITQLTKNSLSINSVLKKADDACYKAKKNHGNTIWVDDNMTSSFLD</sequence>
<reference evidence="6 7" key="1">
    <citation type="submission" date="2015-11" db="EMBL/GenBank/DDBJ databases">
        <title>Genomic analysis of 38 Legionella species identifies large and diverse effector repertoires.</title>
        <authorList>
            <person name="Burstein D."/>
            <person name="Amaro F."/>
            <person name="Zusman T."/>
            <person name="Lifshitz Z."/>
            <person name="Cohen O."/>
            <person name="Gilbert J.A."/>
            <person name="Pupko T."/>
            <person name="Shuman H.A."/>
            <person name="Segal G."/>
        </authorList>
    </citation>
    <scope>NUCLEOTIDE SEQUENCE [LARGE SCALE GENOMIC DNA]</scope>
    <source>
        <strain evidence="6 7">ORW</strain>
    </source>
</reference>
<dbReference type="Pfam" id="PF00990">
    <property type="entry name" value="GGDEF"/>
    <property type="match status" value="1"/>
</dbReference>
<keyword evidence="4" id="KW-1133">Transmembrane helix</keyword>
<feature type="transmembrane region" description="Helical" evidence="4">
    <location>
        <begin position="66"/>
        <end position="87"/>
    </location>
</feature>
<name>A0A0W0SHC9_9GAMM</name>
<dbReference type="OrthoDB" id="9812358at2"/>
<dbReference type="RefSeq" id="WP_014845106.1">
    <property type="nucleotide sequence ID" value="NZ_LNXW01000006.1"/>
</dbReference>
<evidence type="ECO:0000256" key="3">
    <source>
        <dbReference type="ARBA" id="ARBA00034247"/>
    </source>
</evidence>
<dbReference type="PANTHER" id="PTHR45138">
    <property type="entry name" value="REGULATORY COMPONENTS OF SENSORY TRANSDUCTION SYSTEM"/>
    <property type="match status" value="1"/>
</dbReference>
<keyword evidence="6" id="KW-0548">Nucleotidyltransferase</keyword>
<dbReference type="InterPro" id="IPR043128">
    <property type="entry name" value="Rev_trsase/Diguanyl_cyclase"/>
</dbReference>
<dbReference type="InterPro" id="IPR000160">
    <property type="entry name" value="GGDEF_dom"/>
</dbReference>
<dbReference type="NCBIfam" id="TIGR00254">
    <property type="entry name" value="GGDEF"/>
    <property type="match status" value="1"/>
</dbReference>
<dbReference type="GO" id="GO:0016301">
    <property type="term" value="F:kinase activity"/>
    <property type="evidence" value="ECO:0007669"/>
    <property type="project" value="UniProtKB-KW"/>
</dbReference>
<dbReference type="SUPFAM" id="SSF55073">
    <property type="entry name" value="Nucleotide cyclase"/>
    <property type="match status" value="1"/>
</dbReference>
<dbReference type="GO" id="GO:0052621">
    <property type="term" value="F:diguanylate cyclase activity"/>
    <property type="evidence" value="ECO:0007669"/>
    <property type="project" value="UniProtKB-EC"/>
</dbReference>
<keyword evidence="4" id="KW-0472">Membrane</keyword>
<dbReference type="Proteomes" id="UP000054921">
    <property type="component" value="Unassembled WGS sequence"/>
</dbReference>
<dbReference type="FunFam" id="3.30.70.270:FF:000001">
    <property type="entry name" value="Diguanylate cyclase domain protein"/>
    <property type="match status" value="1"/>
</dbReference>
<evidence type="ECO:0000313" key="6">
    <source>
        <dbReference type="EMBL" id="KTC82823.1"/>
    </source>
</evidence>
<accession>A0A0W0SHC9</accession>
<dbReference type="AlphaFoldDB" id="A0A0W0SHC9"/>
<dbReference type="EC" id="2.7.7.65" evidence="2"/>
<feature type="domain" description="GGDEF" evidence="5">
    <location>
        <begin position="141"/>
        <end position="274"/>
    </location>
</feature>
<dbReference type="InterPro" id="IPR050469">
    <property type="entry name" value="Diguanylate_Cyclase"/>
</dbReference>
<dbReference type="CDD" id="cd01949">
    <property type="entry name" value="GGDEF"/>
    <property type="match status" value="1"/>
</dbReference>
<dbReference type="PATRIC" id="fig|28084.5.peg.50"/>